<protein>
    <recommendedName>
        <fullName evidence="5">MaoC-like domain-containing protein</fullName>
    </recommendedName>
</protein>
<evidence type="ECO:0000313" key="3">
    <source>
        <dbReference type="Proteomes" id="UP000217473"/>
    </source>
</evidence>
<dbReference type="Proteomes" id="UP000217473">
    <property type="component" value="Unassembled WGS sequence"/>
</dbReference>
<reference evidence="1 3" key="1">
    <citation type="journal article" date="2017" name="PLoS ONE">
        <title>Development of a real-time PCR for detection of Staphylococcus pseudintermedius using a novel automated comparison of whole-genome sequences.</title>
        <authorList>
            <person name="Verstappen K.M."/>
            <person name="Huijbregts L."/>
            <person name="Spaninks M."/>
            <person name="Wagenaar J.A."/>
            <person name="Fluit A.C."/>
            <person name="Duim B."/>
        </authorList>
    </citation>
    <scope>NUCLEOTIDE SEQUENCE [LARGE SCALE GENOMIC DNA]</scope>
    <source>
        <strain evidence="1 3">15S02591-1</strain>
    </source>
</reference>
<accession>A0AAX0QSU0</accession>
<dbReference type="EMBL" id="MWUR01000012">
    <property type="protein sequence ID" value="PCF49459.1"/>
    <property type="molecule type" value="Genomic_DNA"/>
</dbReference>
<dbReference type="AlphaFoldDB" id="A0AAX0QSU0"/>
<evidence type="ECO:0008006" key="5">
    <source>
        <dbReference type="Google" id="ProtNLM"/>
    </source>
</evidence>
<proteinExistence type="predicted"/>
<reference evidence="2 4" key="2">
    <citation type="submission" date="2017-06" db="EMBL/GenBank/DDBJ databases">
        <title>Identification of a new gene, sdsY, involved in staphylococcal internalization in non-professional phagocytic cells (NPPCs).</title>
        <authorList>
            <person name="Maali Y."/>
            <person name="Martins-Simoes P."/>
            <person name="Trouillet-Assant S."/>
            <person name="Laurent F."/>
            <person name="Diot A."/>
            <person name="Verhoeven P."/>
            <person name="Bouvard D."/>
            <person name="Vandenesch F."/>
            <person name="Bes M."/>
        </authorList>
    </citation>
    <scope>NUCLEOTIDE SEQUENCE [LARGE SCALE GENOMIC DNA]</scope>
    <source>
        <strain evidence="2 4">Heidy</strain>
    </source>
</reference>
<dbReference type="InterPro" id="IPR029069">
    <property type="entry name" value="HotDog_dom_sf"/>
</dbReference>
<dbReference type="EMBL" id="NIPK01000008">
    <property type="protein sequence ID" value="RIZ54333.1"/>
    <property type="molecule type" value="Genomic_DNA"/>
</dbReference>
<evidence type="ECO:0000313" key="2">
    <source>
        <dbReference type="EMBL" id="RIZ54333.1"/>
    </source>
</evidence>
<evidence type="ECO:0000313" key="4">
    <source>
        <dbReference type="Proteomes" id="UP000266198"/>
    </source>
</evidence>
<dbReference type="Proteomes" id="UP000266198">
    <property type="component" value="Unassembled WGS sequence"/>
</dbReference>
<sequence>MYFSTEDVQHYLALVNDTNPIHTDIVPGQLVVQRICVAAAVEPIAVRYKNPIIVDERVTWYRDNMQIQVLGIDEQLKLVIAVEETNN</sequence>
<keyword evidence="4" id="KW-1185">Reference proteome</keyword>
<organism evidence="1 3">
    <name type="scientific">Staphylococcus delphini</name>
    <dbReference type="NCBI Taxonomy" id="53344"/>
    <lineage>
        <taxon>Bacteria</taxon>
        <taxon>Bacillati</taxon>
        <taxon>Bacillota</taxon>
        <taxon>Bacilli</taxon>
        <taxon>Bacillales</taxon>
        <taxon>Staphylococcaceae</taxon>
        <taxon>Staphylococcus</taxon>
        <taxon>Staphylococcus intermedius group</taxon>
    </lineage>
</organism>
<evidence type="ECO:0000313" key="1">
    <source>
        <dbReference type="EMBL" id="PCF49459.1"/>
    </source>
</evidence>
<gene>
    <name evidence="1" type="ORF">B5C07_08920</name>
    <name evidence="2" type="ORF">CDL68_05690</name>
</gene>
<name>A0AAX0QSU0_9STAP</name>
<dbReference type="SUPFAM" id="SSF54637">
    <property type="entry name" value="Thioesterase/thiol ester dehydrase-isomerase"/>
    <property type="match status" value="1"/>
</dbReference>
<dbReference type="RefSeq" id="WP_096597752.1">
    <property type="nucleotide sequence ID" value="NZ_PPRV01000085.1"/>
</dbReference>
<comment type="caution">
    <text evidence="1">The sequence shown here is derived from an EMBL/GenBank/DDBJ whole genome shotgun (WGS) entry which is preliminary data.</text>
</comment>